<feature type="domain" description="EamA" evidence="2">
    <location>
        <begin position="112"/>
        <end position="244"/>
    </location>
</feature>
<sequence length="250" mass="25846">MLGLIALGHVVPGIALVLWFAPPIAASIPYIIASTVIHWAYYIGLNAAYRVGDLSVVYPVARGLAPVMVALGAQVWADETLPLAAWCGILAISGGIMLLAFMRKGAVTPNAGLPAAVGVALTIAGYSIVDGIGIRLSQSPLGYIGWLFVAEVLVVFYVFGTRWPRVRALSPRAAALGLFGGVVSGSAYALVLIANTMAPLGIVSALRETSVIFAALIGVWWFAEGPRRSRLLAAVVVGAGIVVIAGSKGV</sequence>
<dbReference type="Pfam" id="PF00892">
    <property type="entry name" value="EamA"/>
    <property type="match status" value="1"/>
</dbReference>
<evidence type="ECO:0000313" key="4">
    <source>
        <dbReference type="Proteomes" id="UP000281128"/>
    </source>
</evidence>
<dbReference type="AlphaFoldDB" id="A0A3A8B0X3"/>
<protein>
    <recommendedName>
        <fullName evidence="2">EamA domain-containing protein</fullName>
    </recommendedName>
</protein>
<keyword evidence="1" id="KW-0812">Transmembrane</keyword>
<reference evidence="3 4" key="1">
    <citation type="submission" date="2018-09" db="EMBL/GenBank/DDBJ databases">
        <title>Roseovarius spongiae sp. nov., isolated from a marine sponge.</title>
        <authorList>
            <person name="Zhuang L."/>
            <person name="Luo L."/>
        </authorList>
    </citation>
    <scope>NUCLEOTIDE SEQUENCE [LARGE SCALE GENOMIC DNA]</scope>
    <source>
        <strain evidence="3 4">HN-E21</strain>
    </source>
</reference>
<gene>
    <name evidence="3" type="ORF">D6850_04405</name>
</gene>
<dbReference type="InterPro" id="IPR000620">
    <property type="entry name" value="EamA_dom"/>
</dbReference>
<evidence type="ECO:0000256" key="1">
    <source>
        <dbReference type="SAM" id="Phobius"/>
    </source>
</evidence>
<keyword evidence="1" id="KW-1133">Transmembrane helix</keyword>
<dbReference type="InterPro" id="IPR037185">
    <property type="entry name" value="EmrE-like"/>
</dbReference>
<feature type="transmembrane region" description="Helical" evidence="1">
    <location>
        <begin position="20"/>
        <end position="44"/>
    </location>
</feature>
<dbReference type="Gene3D" id="1.10.3730.20">
    <property type="match status" value="2"/>
</dbReference>
<proteinExistence type="predicted"/>
<dbReference type="Proteomes" id="UP000281128">
    <property type="component" value="Unassembled WGS sequence"/>
</dbReference>
<dbReference type="SUPFAM" id="SSF103481">
    <property type="entry name" value="Multidrug resistance efflux transporter EmrE"/>
    <property type="match status" value="2"/>
</dbReference>
<accession>A0A3A8B0X3</accession>
<feature type="transmembrane region" description="Helical" evidence="1">
    <location>
        <begin position="83"/>
        <end position="102"/>
    </location>
</feature>
<comment type="caution">
    <text evidence="3">The sequence shown here is derived from an EMBL/GenBank/DDBJ whole genome shotgun (WGS) entry which is preliminary data.</text>
</comment>
<feature type="transmembrane region" description="Helical" evidence="1">
    <location>
        <begin position="200"/>
        <end position="223"/>
    </location>
</feature>
<keyword evidence="4" id="KW-1185">Reference proteome</keyword>
<name>A0A3A8B0X3_9RHOB</name>
<organism evidence="3 4">
    <name type="scientific">Roseovarius spongiae</name>
    <dbReference type="NCBI Taxonomy" id="2320272"/>
    <lineage>
        <taxon>Bacteria</taxon>
        <taxon>Pseudomonadati</taxon>
        <taxon>Pseudomonadota</taxon>
        <taxon>Alphaproteobacteria</taxon>
        <taxon>Rhodobacterales</taxon>
        <taxon>Roseobacteraceae</taxon>
        <taxon>Roseovarius</taxon>
    </lineage>
</organism>
<feature type="transmembrane region" description="Helical" evidence="1">
    <location>
        <begin position="141"/>
        <end position="161"/>
    </location>
</feature>
<feature type="transmembrane region" description="Helical" evidence="1">
    <location>
        <begin position="56"/>
        <end position="77"/>
    </location>
</feature>
<dbReference type="OrthoDB" id="9783707at2"/>
<feature type="transmembrane region" description="Helical" evidence="1">
    <location>
        <begin position="230"/>
        <end position="247"/>
    </location>
</feature>
<feature type="transmembrane region" description="Helical" evidence="1">
    <location>
        <begin position="173"/>
        <end position="194"/>
    </location>
</feature>
<feature type="transmembrane region" description="Helical" evidence="1">
    <location>
        <begin position="111"/>
        <end position="129"/>
    </location>
</feature>
<evidence type="ECO:0000313" key="3">
    <source>
        <dbReference type="EMBL" id="RKF17270.1"/>
    </source>
</evidence>
<evidence type="ECO:0000259" key="2">
    <source>
        <dbReference type="Pfam" id="PF00892"/>
    </source>
</evidence>
<dbReference type="EMBL" id="RAPE01000001">
    <property type="protein sequence ID" value="RKF17270.1"/>
    <property type="molecule type" value="Genomic_DNA"/>
</dbReference>
<keyword evidence="1" id="KW-0472">Membrane</keyword>
<dbReference type="GO" id="GO:0016020">
    <property type="term" value="C:membrane"/>
    <property type="evidence" value="ECO:0007669"/>
    <property type="project" value="InterPro"/>
</dbReference>